<comment type="caution">
    <text evidence="1">The sequence shown here is derived from an EMBL/GenBank/DDBJ whole genome shotgun (WGS) entry which is preliminary data.</text>
</comment>
<proteinExistence type="predicted"/>
<evidence type="ECO:0000313" key="1">
    <source>
        <dbReference type="EMBL" id="CAL2108207.1"/>
    </source>
</evidence>
<dbReference type="Proteomes" id="UP001497602">
    <property type="component" value="Unassembled WGS sequence"/>
</dbReference>
<protein>
    <submittedName>
        <fullName evidence="1">Uncharacterized protein</fullName>
    </submittedName>
</protein>
<sequence>MIQKQIKKGDRLFFESLEDLQEFSKNQKDQQGLKVELKKILVVTKK</sequence>
<accession>A0ABM9PQZ2</accession>
<name>A0ABM9PQZ2_9FLAO</name>
<gene>
    <name evidence="1" type="ORF">T190115A13A_60202</name>
</gene>
<dbReference type="EMBL" id="CAXJRC010000043">
    <property type="protein sequence ID" value="CAL2108207.1"/>
    <property type="molecule type" value="Genomic_DNA"/>
</dbReference>
<dbReference type="RefSeq" id="WP_348739785.1">
    <property type="nucleotide sequence ID" value="NZ_CAXJRC010000043.1"/>
</dbReference>
<reference evidence="1 2" key="1">
    <citation type="submission" date="2024-05" db="EMBL/GenBank/DDBJ databases">
        <authorList>
            <person name="Duchaud E."/>
        </authorList>
    </citation>
    <scope>NUCLEOTIDE SEQUENCE [LARGE SCALE GENOMIC DNA]</scope>
    <source>
        <strain evidence="1">Ena-SAMPLE-TAB-13-05-2024-13:56:06:370-140305</strain>
    </source>
</reference>
<organism evidence="1 2">
    <name type="scientific">Tenacibaculum vairaonense</name>
    <dbReference type="NCBI Taxonomy" id="3137860"/>
    <lineage>
        <taxon>Bacteria</taxon>
        <taxon>Pseudomonadati</taxon>
        <taxon>Bacteroidota</taxon>
        <taxon>Flavobacteriia</taxon>
        <taxon>Flavobacteriales</taxon>
        <taxon>Flavobacteriaceae</taxon>
        <taxon>Tenacibaculum</taxon>
    </lineage>
</organism>
<keyword evidence="2" id="KW-1185">Reference proteome</keyword>
<evidence type="ECO:0000313" key="2">
    <source>
        <dbReference type="Proteomes" id="UP001497602"/>
    </source>
</evidence>